<organism evidence="3 4">
    <name type="scientific">Candidatus Gottesmanbacteria bacterium GW2011_GWA1_43_11</name>
    <dbReference type="NCBI Taxonomy" id="1618436"/>
    <lineage>
        <taxon>Bacteria</taxon>
        <taxon>Candidatus Gottesmaniibacteriota</taxon>
    </lineage>
</organism>
<accession>A0A0G1CIY7</accession>
<keyword evidence="1" id="KW-0812">Transmembrane</keyword>
<evidence type="ECO:0000313" key="4">
    <source>
        <dbReference type="Proteomes" id="UP000034543"/>
    </source>
</evidence>
<evidence type="ECO:0000256" key="1">
    <source>
        <dbReference type="SAM" id="Phobius"/>
    </source>
</evidence>
<dbReference type="Gene3D" id="3.40.720.10">
    <property type="entry name" value="Alkaline Phosphatase, subunit A"/>
    <property type="match status" value="1"/>
</dbReference>
<dbReference type="Proteomes" id="UP000034543">
    <property type="component" value="Unassembled WGS sequence"/>
</dbReference>
<dbReference type="Pfam" id="PF00884">
    <property type="entry name" value="Sulfatase"/>
    <property type="match status" value="1"/>
</dbReference>
<feature type="transmembrane region" description="Helical" evidence="1">
    <location>
        <begin position="134"/>
        <end position="151"/>
    </location>
</feature>
<dbReference type="InterPro" id="IPR017850">
    <property type="entry name" value="Alkaline_phosphatase_core_sf"/>
</dbReference>
<gene>
    <name evidence="3" type="ORF">UV59_C0007G0027</name>
</gene>
<protein>
    <recommendedName>
        <fullName evidence="2">Sulfatase N-terminal domain-containing protein</fullName>
    </recommendedName>
</protein>
<reference evidence="3 4" key="1">
    <citation type="journal article" date="2015" name="Nature">
        <title>rRNA introns, odd ribosomes, and small enigmatic genomes across a large radiation of phyla.</title>
        <authorList>
            <person name="Brown C.T."/>
            <person name="Hug L.A."/>
            <person name="Thomas B.C."/>
            <person name="Sharon I."/>
            <person name="Castelle C.J."/>
            <person name="Singh A."/>
            <person name="Wilkins M.J."/>
            <person name="Williams K.H."/>
            <person name="Banfield J.F."/>
        </authorList>
    </citation>
    <scope>NUCLEOTIDE SEQUENCE [LARGE SCALE GENOMIC DNA]</scope>
</reference>
<feature type="transmembrane region" description="Helical" evidence="1">
    <location>
        <begin position="67"/>
        <end position="85"/>
    </location>
</feature>
<name>A0A0G1CIY7_9BACT</name>
<evidence type="ECO:0000259" key="2">
    <source>
        <dbReference type="Pfam" id="PF00884"/>
    </source>
</evidence>
<comment type="caution">
    <text evidence="3">The sequence shown here is derived from an EMBL/GenBank/DDBJ whole genome shotgun (WGS) entry which is preliminary data.</text>
</comment>
<feature type="transmembrane region" description="Helical" evidence="1">
    <location>
        <begin position="42"/>
        <end position="60"/>
    </location>
</feature>
<dbReference type="SUPFAM" id="SSF53649">
    <property type="entry name" value="Alkaline phosphatase-like"/>
    <property type="match status" value="1"/>
</dbReference>
<sequence>MKLKYLKKLSCLHPFLFVLLPPLILFSQNIRELIVTDTLRTFAVIEVGTALVFLLARFLFRSTQKAGLFTLLVAIVFFSYFHVRQVLPELYIPITESFIIGKHKLLMPVVFLLTAYLSYRIYTLRRRFYKFSSYLVFIFLLLIGINVISLAKNLPRKIRSIEATRTGTTLSTGPQLDVYYIILDGYGRKDVLQEYFDYDNSEFINFLRNQGFYVPKKNVSNYVQTFLSLASSLNMEYIPPLLEKAGPAIGDAAQLRPLIVNNRVMQTLKKNGYEFVSFASGYEPTENNPNADTYYYQYGDLNYFEYRTLNNTLLRRFGIMLNLDLSRVARNRFYFNLEKIREVPKMPQPTFTFIHILQPHPPFIFGPNGEVTNKGKTFNLNDGNSFKGTLDEYRQGYINQLRFVNVNMRRIIPELINNSTVPPIIILQSDHGPGSMTNWNDGAKTNQHERTGNFLAVYAPESVKNKLYETITPVNLFRIILTELTPEDLQLLEDHSYYSSGPEPFNFYEVIDGVFQYH</sequence>
<dbReference type="InterPro" id="IPR000917">
    <property type="entry name" value="Sulfatase_N"/>
</dbReference>
<dbReference type="EMBL" id="LCFB01000007">
    <property type="protein sequence ID" value="KKS85444.1"/>
    <property type="molecule type" value="Genomic_DNA"/>
</dbReference>
<evidence type="ECO:0000313" key="3">
    <source>
        <dbReference type="EMBL" id="KKS85444.1"/>
    </source>
</evidence>
<keyword evidence="1" id="KW-0472">Membrane</keyword>
<dbReference type="AlphaFoldDB" id="A0A0G1CIY7"/>
<proteinExistence type="predicted"/>
<keyword evidence="1" id="KW-1133">Transmembrane helix</keyword>
<feature type="transmembrane region" description="Helical" evidence="1">
    <location>
        <begin position="105"/>
        <end position="122"/>
    </location>
</feature>
<feature type="domain" description="Sulfatase N-terminal" evidence="2">
    <location>
        <begin position="264"/>
        <end position="481"/>
    </location>
</feature>
<dbReference type="STRING" id="1618436.UV59_C0007G0027"/>